<reference evidence="3 5" key="2">
    <citation type="submission" date="2016-10" db="EMBL/GenBank/DDBJ databases">
        <authorList>
            <person name="Varghese N."/>
            <person name="Submissions S."/>
        </authorList>
    </citation>
    <scope>NUCLEOTIDE SEQUENCE [LARGE SCALE GENOMIC DNA]</scope>
    <source>
        <strain evidence="3 5">BS2773</strain>
    </source>
</reference>
<protein>
    <submittedName>
        <fullName evidence="2 3">Permease DsdX</fullName>
    </submittedName>
</protein>
<evidence type="ECO:0000313" key="2">
    <source>
        <dbReference type="EMBL" id="OIN44480.1"/>
    </source>
</evidence>
<accession>A0A1S2UEA4</accession>
<feature type="transmembrane region" description="Helical" evidence="1">
    <location>
        <begin position="141"/>
        <end position="158"/>
    </location>
</feature>
<dbReference type="AlphaFoldDB" id="A0A1S2UEA4"/>
<evidence type="ECO:0000313" key="4">
    <source>
        <dbReference type="Proteomes" id="UP000181661"/>
    </source>
</evidence>
<dbReference type="EMBL" id="FNTS01000002">
    <property type="protein sequence ID" value="SED25579.1"/>
    <property type="molecule type" value="Genomic_DNA"/>
</dbReference>
<comment type="caution">
    <text evidence="2">The sequence shown here is derived from an EMBL/GenBank/DDBJ whole genome shotgun (WGS) entry which is preliminary data.</text>
</comment>
<feature type="transmembrane region" description="Helical" evidence="1">
    <location>
        <begin position="387"/>
        <end position="410"/>
    </location>
</feature>
<dbReference type="GO" id="GO:0015128">
    <property type="term" value="F:gluconate transmembrane transporter activity"/>
    <property type="evidence" value="ECO:0007669"/>
    <property type="project" value="InterPro"/>
</dbReference>
<dbReference type="GO" id="GO:0005886">
    <property type="term" value="C:plasma membrane"/>
    <property type="evidence" value="ECO:0007669"/>
    <property type="project" value="TreeGrafter"/>
</dbReference>
<keyword evidence="5" id="KW-1185">Reference proteome</keyword>
<name>A0A1S2UEA4_9PSED</name>
<dbReference type="EMBL" id="MDDR01000061">
    <property type="protein sequence ID" value="OIN44480.1"/>
    <property type="molecule type" value="Genomic_DNA"/>
</dbReference>
<evidence type="ECO:0000256" key="1">
    <source>
        <dbReference type="SAM" id="Phobius"/>
    </source>
</evidence>
<feature type="transmembrane region" description="Helical" evidence="1">
    <location>
        <begin position="304"/>
        <end position="325"/>
    </location>
</feature>
<dbReference type="NCBIfam" id="TIGR00791">
    <property type="entry name" value="gntP"/>
    <property type="match status" value="1"/>
</dbReference>
<dbReference type="RefSeq" id="WP_071487301.1">
    <property type="nucleotide sequence ID" value="NZ_FNTS01000002.1"/>
</dbReference>
<organism evidence="2 4">
    <name type="scientific">Pseudomonas costantinii</name>
    <dbReference type="NCBI Taxonomy" id="168469"/>
    <lineage>
        <taxon>Bacteria</taxon>
        <taxon>Pseudomonadati</taxon>
        <taxon>Pseudomonadota</taxon>
        <taxon>Gammaproteobacteria</taxon>
        <taxon>Pseudomonadales</taxon>
        <taxon>Pseudomonadaceae</taxon>
        <taxon>Pseudomonas</taxon>
    </lineage>
</organism>
<dbReference type="PIRSF" id="PIRSF002746">
    <property type="entry name" value="Gluconate_transporter"/>
    <property type="match status" value="1"/>
</dbReference>
<feature type="transmembrane region" description="Helical" evidence="1">
    <location>
        <begin position="230"/>
        <end position="251"/>
    </location>
</feature>
<dbReference type="Pfam" id="PF02447">
    <property type="entry name" value="GntP_permease"/>
    <property type="match status" value="1"/>
</dbReference>
<keyword evidence="1" id="KW-0812">Transmembrane</keyword>
<feature type="transmembrane region" description="Helical" evidence="1">
    <location>
        <begin position="100"/>
        <end position="129"/>
    </location>
</feature>
<feature type="transmembrane region" description="Helical" evidence="1">
    <location>
        <begin position="6"/>
        <end position="22"/>
    </location>
</feature>
<feature type="transmembrane region" description="Helical" evidence="1">
    <location>
        <begin position="29"/>
        <end position="54"/>
    </location>
</feature>
<reference evidence="2 4" key="1">
    <citation type="submission" date="2016-08" db="EMBL/GenBank/DDBJ databases">
        <title>Draft genome sequence of Pseudomonas costantinii LMG 22119, type strain isolated from cultivated mushroom (Agaricus bisporus) sporophores.</title>
        <authorList>
            <person name="Tambong J.T."/>
        </authorList>
    </citation>
    <scope>NUCLEOTIDE SEQUENCE [LARGE SCALE GENOMIC DNA]</scope>
    <source>
        <strain evidence="2 4">LMG 22119</strain>
    </source>
</reference>
<keyword evidence="1" id="KW-1133">Transmembrane helix</keyword>
<evidence type="ECO:0000313" key="5">
    <source>
        <dbReference type="Proteomes" id="UP000182179"/>
    </source>
</evidence>
<dbReference type="OrthoDB" id="9787129at2"/>
<proteinExistence type="predicted"/>
<dbReference type="Proteomes" id="UP000182179">
    <property type="component" value="Unassembled WGS sequence"/>
</dbReference>
<sequence>MTPTFSLVILGASILLIVVLISKFRVHPFLSLIAASLVVGIGTGMTPTAIVSAFEKGMGSTLGFLAGIIGLGSILGKLLEESGGAKRIATTLLRVLGERNASWAMMLVGFIAGIPVFFEVGFVLLIPLIYVVARQTNINRLYLGVPLATSLMVVHCILPPHPAATAITGMLNADIGTVILYGLIVGLPTAIIAGPIWVKLMCSRQAPDSQAQFLAERSETLIDESRAPSFGVALVSVLLPLALMVGKTLAAPLLTKGSMALEWVSFIGNPLIALSLSICFAYWSLGLRRGLGMSELLNLTNRCFPPLAGILLVIGAGGAFNDMLVGSGIGKALADVLGQTNINPILLAWLIAGLMHFAVGSATVAMISTAGMVLPMLAQHPEYSPEILVIAIGAGAIGWTHVTDSAFWVVKEYLGISLTEALKKFTGATVLASVAALFFTLILSKFV</sequence>
<feature type="transmembrane region" description="Helical" evidence="1">
    <location>
        <begin position="346"/>
        <end position="367"/>
    </location>
</feature>
<feature type="transmembrane region" description="Helical" evidence="1">
    <location>
        <begin position="263"/>
        <end position="284"/>
    </location>
</feature>
<feature type="transmembrane region" description="Helical" evidence="1">
    <location>
        <begin position="422"/>
        <end position="443"/>
    </location>
</feature>
<dbReference type="PANTHER" id="PTHR30354:SF6">
    <property type="entry name" value="D-SERINE TRANSPORTER DSDX"/>
    <property type="match status" value="1"/>
</dbReference>
<dbReference type="InterPro" id="IPR003474">
    <property type="entry name" value="Glcn_transporter"/>
</dbReference>
<keyword evidence="1" id="KW-0472">Membrane</keyword>
<evidence type="ECO:0000313" key="3">
    <source>
        <dbReference type="EMBL" id="SED25579.1"/>
    </source>
</evidence>
<dbReference type="Proteomes" id="UP000181661">
    <property type="component" value="Unassembled WGS sequence"/>
</dbReference>
<gene>
    <name evidence="2" type="ORF">BFL40_29760</name>
    <name evidence="3" type="ORF">SAMN04515675_0444</name>
</gene>
<dbReference type="PANTHER" id="PTHR30354">
    <property type="entry name" value="GNT FAMILY GLUCONATE TRANSPORTER"/>
    <property type="match status" value="1"/>
</dbReference>
<feature type="transmembrane region" description="Helical" evidence="1">
    <location>
        <begin position="178"/>
        <end position="198"/>
    </location>
</feature>